<dbReference type="FunFam" id="4.10.280.10:FF:000008">
    <property type="entry name" value="Nuclear receptor coactivator"/>
    <property type="match status" value="1"/>
</dbReference>
<evidence type="ECO:0000256" key="7">
    <source>
        <dbReference type="ARBA" id="ARBA00023242"/>
    </source>
</evidence>
<dbReference type="SUPFAM" id="SSF55785">
    <property type="entry name" value="PYP-like sensor domain (PAS domain)"/>
    <property type="match status" value="2"/>
</dbReference>
<reference evidence="11 12" key="1">
    <citation type="submission" date="2020-10" db="EMBL/GenBank/DDBJ databases">
        <title>Pygocentrus nattereri (red-bellied piranha) genome, fPygNat1, primary haplotype.</title>
        <authorList>
            <person name="Myers G."/>
            <person name="Meyer A."/>
            <person name="Karagic N."/>
            <person name="Pippel M."/>
            <person name="Winkler S."/>
            <person name="Tracey A."/>
            <person name="Wood J."/>
            <person name="Formenti G."/>
            <person name="Howe K."/>
            <person name="Fedrigo O."/>
            <person name="Jarvis E.D."/>
        </authorList>
    </citation>
    <scope>NUCLEOTIDE SEQUENCE [LARGE SCALE GENOMIC DNA]</scope>
</reference>
<dbReference type="GO" id="GO:0046983">
    <property type="term" value="F:protein dimerization activity"/>
    <property type="evidence" value="ECO:0007669"/>
    <property type="project" value="InterPro"/>
</dbReference>
<dbReference type="SMART" id="SM00353">
    <property type="entry name" value="HLH"/>
    <property type="match status" value="1"/>
</dbReference>
<dbReference type="InterPro" id="IPR014920">
    <property type="entry name" value="Nuc_rcpt_coact_Ncoa-typ"/>
</dbReference>
<dbReference type="SMART" id="SM01151">
    <property type="entry name" value="DUF1518"/>
    <property type="match status" value="2"/>
</dbReference>
<feature type="compositionally biased region" description="Polar residues" evidence="8">
    <location>
        <begin position="543"/>
        <end position="560"/>
    </location>
</feature>
<dbReference type="InterPro" id="IPR009110">
    <property type="entry name" value="Nuc_rcpt_coact"/>
</dbReference>
<evidence type="ECO:0000256" key="6">
    <source>
        <dbReference type="ARBA" id="ARBA00023163"/>
    </source>
</evidence>
<feature type="compositionally biased region" description="Polar residues" evidence="8">
    <location>
        <begin position="438"/>
        <end position="458"/>
    </location>
</feature>
<keyword evidence="6" id="KW-0804">Transcription</keyword>
<dbReference type="Pfam" id="PF14598">
    <property type="entry name" value="PAS_11"/>
    <property type="match status" value="1"/>
</dbReference>
<dbReference type="NCBIfam" id="TIGR00229">
    <property type="entry name" value="sensory_box"/>
    <property type="match status" value="1"/>
</dbReference>
<feature type="domain" description="PAS" evidence="9">
    <location>
        <begin position="112"/>
        <end position="183"/>
    </location>
</feature>
<evidence type="ECO:0000256" key="4">
    <source>
        <dbReference type="ARBA" id="ARBA00023015"/>
    </source>
</evidence>
<dbReference type="GO" id="GO:0005634">
    <property type="term" value="C:nucleus"/>
    <property type="evidence" value="ECO:0007669"/>
    <property type="project" value="UniProtKB-SubCell"/>
</dbReference>
<dbReference type="InterPro" id="IPR013767">
    <property type="entry name" value="PAS_fold"/>
</dbReference>
<protein>
    <recommendedName>
        <fullName evidence="13">Nuclear receptor coactivator 1</fullName>
    </recommendedName>
</protein>
<feature type="region of interest" description="Disordered" evidence="8">
    <location>
        <begin position="84"/>
        <end position="105"/>
    </location>
</feature>
<dbReference type="PROSITE" id="PS50112">
    <property type="entry name" value="PAS"/>
    <property type="match status" value="1"/>
</dbReference>
<keyword evidence="3" id="KW-0677">Repeat</keyword>
<feature type="region of interest" description="Disordered" evidence="8">
    <location>
        <begin position="1033"/>
        <end position="1087"/>
    </location>
</feature>
<dbReference type="Gene3D" id="3.30.450.20">
    <property type="entry name" value="PAS domain"/>
    <property type="match status" value="2"/>
</dbReference>
<feature type="region of interest" description="Disordered" evidence="8">
    <location>
        <begin position="1274"/>
        <end position="1306"/>
    </location>
</feature>
<feature type="region of interest" description="Disordered" evidence="8">
    <location>
        <begin position="599"/>
        <end position="636"/>
    </location>
</feature>
<dbReference type="InterPro" id="IPR035965">
    <property type="entry name" value="PAS-like_dom_sf"/>
</dbReference>
<accession>A0AAR2LDH0</accession>
<organism evidence="11 12">
    <name type="scientific">Pygocentrus nattereri</name>
    <name type="common">Red-bellied piranha</name>
    <dbReference type="NCBI Taxonomy" id="42514"/>
    <lineage>
        <taxon>Eukaryota</taxon>
        <taxon>Metazoa</taxon>
        <taxon>Chordata</taxon>
        <taxon>Craniata</taxon>
        <taxon>Vertebrata</taxon>
        <taxon>Euteleostomi</taxon>
        <taxon>Actinopterygii</taxon>
        <taxon>Neopterygii</taxon>
        <taxon>Teleostei</taxon>
        <taxon>Ostariophysi</taxon>
        <taxon>Characiformes</taxon>
        <taxon>Characoidei</taxon>
        <taxon>Pygocentrus</taxon>
    </lineage>
</organism>
<dbReference type="GO" id="GO:0032870">
    <property type="term" value="P:cellular response to hormone stimulus"/>
    <property type="evidence" value="ECO:0007669"/>
    <property type="project" value="TreeGrafter"/>
</dbReference>
<evidence type="ECO:0000259" key="10">
    <source>
        <dbReference type="PROSITE" id="PS50888"/>
    </source>
</evidence>
<feature type="domain" description="BHLH" evidence="10">
    <location>
        <begin position="23"/>
        <end position="80"/>
    </location>
</feature>
<dbReference type="GO" id="GO:0045944">
    <property type="term" value="P:positive regulation of transcription by RNA polymerase II"/>
    <property type="evidence" value="ECO:0007669"/>
    <property type="project" value="TreeGrafter"/>
</dbReference>
<dbReference type="CDD" id="cd18948">
    <property type="entry name" value="bHLH-PAS_NCoA1_SRC1"/>
    <property type="match status" value="1"/>
</dbReference>
<evidence type="ECO:0000256" key="5">
    <source>
        <dbReference type="ARBA" id="ARBA00023159"/>
    </source>
</evidence>
<dbReference type="InterPro" id="IPR014935">
    <property type="entry name" value="SRC/p160_LXXLL"/>
</dbReference>
<feature type="region of interest" description="Disordered" evidence="8">
    <location>
        <begin position="1115"/>
        <end position="1172"/>
    </location>
</feature>
<dbReference type="Pfam" id="PF08832">
    <property type="entry name" value="SRC-1"/>
    <property type="match status" value="1"/>
</dbReference>
<feature type="compositionally biased region" description="Polar residues" evidence="8">
    <location>
        <begin position="1056"/>
        <end position="1066"/>
    </location>
</feature>
<dbReference type="GO" id="GO:0003713">
    <property type="term" value="F:transcription coactivator activity"/>
    <property type="evidence" value="ECO:0007669"/>
    <property type="project" value="InterPro"/>
</dbReference>
<feature type="region of interest" description="Disordered" evidence="8">
    <location>
        <begin position="373"/>
        <end position="587"/>
    </location>
</feature>
<sequence>MSAAGENALDPATPESRKRKGSPCDTSGPSVEKRRRELECRYIDELAELLSANMGDLAGLSVKPDKCHILKSTVDQIQQIKRREQEKAALMSPDDEVQKSDVSSSSQGMVEKEALGPLLLEALDGFFFVVNREGRIVFVSENVTNYLGYSQEELMTSSVYSILHVGDHNEFVRNLLPKSLVNGVPWPQEQGRRNSHTFNCRLLKRPPDEVDSENQEARQQYEHMQCFTISQPRAIQEEGEDLQSCLICIACRAPRPPQIPVSTESFITKQDPTGKIISIETSALRATGRPGWEDLVRKCIYAFFQPQGKEPSHAKKLLQEVMTHGTAISPLYRFTLSDGTPLSAQTRCKFCCPPNPDEQPFIMGIHTIDREHNTASSQENTTPSLLSPSAPPARSPALRPSSDLGLHLNNGNGTCPTPGPPASTPPGYLTPSRAGPPQQVNSPSPLGSPLTATPTSFMSPRPPRGSPGLAGSPRIPGHPFSPPTPGIHSPAGALARQQSGGDGNAFSLPSPLPPRQTSTPSSSPARPPPAKPPELGIDEPKSTAVSNPKLNQLLDSSSSVAGPADHELLPATQTRPQPAAQCPASHSTLTERHKILHRLLQDSSPADTSKDAEIKKEPPISPSQGTGPVSIAGGSKEPQDHQLLRFLLDTDEKDLADLPPPAALSLQTIRVKSEKKVGGESGTCVATIATGPAAPAASPASAVTSYQCIYADLLRMCSLVSAVFPDGSSLQSQSPFDFCSPSTPTQAQGPGLVQADPFQPPKESIFDFQNSVLEVGCVFCCSRFRTHSMMLMSVCVCWCLSRQCVPCPLDEMLCPPTTPEGRSDEKALLEQLVSFLSGTDESELAELDRALGIDKIVQSGCLDQISQRFPPPQAPAPVPMDPKVPSYTTQFPTSPSQFPAEMGATQGVGFGAPRVPFTGNMGMNTMRPGLNRAPGIPNQLRLPPNQLRLQLQQRLQGPQQLQNRLAAMGQFPQGAPVAMGMRQGMQQPQMPSQPPLNAQMLAQRQRELYSFQHRQRQLLQQKVLMMRQGITTGPMAAQRQQQPQQQFGYPPGYNTVPGNTPTSPSHFSPLGGPLDPKLSARGPLANQGMMGGMQGQFGAPVNSPVQQGLFQQFGGMVQQGDPSFPPELGPTSPLLSPQNSTSQSPLLQQTQPPPGYQSPDMKNWQQGGITNNSLYNQTGQTASQNFGQQGVYNNMSITVSMAGGTGAVGSLPPIGPPVGMGSNNLGSVNSMCNDQVSRVPAAVHCPYVLCQVQQVQVFADVQCTVNLVGSDSYLNQPGPMGPQKTQSGAPTSQSQQKSLLQQLLTE</sequence>
<dbReference type="Proteomes" id="UP001501920">
    <property type="component" value="Chromosome 4"/>
</dbReference>
<comment type="subcellular location">
    <subcellularLocation>
        <location evidence="1">Nucleus</location>
    </subcellularLocation>
</comment>
<evidence type="ECO:0000256" key="1">
    <source>
        <dbReference type="ARBA" id="ARBA00004123"/>
    </source>
</evidence>
<dbReference type="PANTHER" id="PTHR10684:SF1">
    <property type="entry name" value="NUCLEAR RECEPTOR COACTIVATOR 1"/>
    <property type="match status" value="1"/>
</dbReference>
<evidence type="ECO:0000313" key="11">
    <source>
        <dbReference type="Ensembl" id="ENSPNAP00000072754.1"/>
    </source>
</evidence>
<dbReference type="Pfam" id="PF00989">
    <property type="entry name" value="PAS"/>
    <property type="match status" value="1"/>
</dbReference>
<feature type="compositionally biased region" description="Basic and acidic residues" evidence="8">
    <location>
        <begin position="608"/>
        <end position="618"/>
    </location>
</feature>
<name>A0AAR2LDH0_PYGNA</name>
<dbReference type="Gene3D" id="4.10.280.10">
    <property type="entry name" value="Helix-loop-helix DNA-binding domain"/>
    <property type="match status" value="1"/>
</dbReference>
<evidence type="ECO:0000256" key="8">
    <source>
        <dbReference type="SAM" id="MobiDB-lite"/>
    </source>
</evidence>
<evidence type="ECO:0000256" key="3">
    <source>
        <dbReference type="ARBA" id="ARBA00022737"/>
    </source>
</evidence>
<dbReference type="GO" id="GO:0048513">
    <property type="term" value="P:animal organ development"/>
    <property type="evidence" value="ECO:0007669"/>
    <property type="project" value="UniProtKB-ARBA"/>
</dbReference>
<comment type="similarity">
    <text evidence="2">Belongs to the SRC/p160 nuclear receptor coactivator family.</text>
</comment>
<dbReference type="InterPro" id="IPR011598">
    <property type="entry name" value="bHLH_dom"/>
</dbReference>
<reference evidence="11" key="3">
    <citation type="submission" date="2025-09" db="UniProtKB">
        <authorList>
            <consortium name="Ensembl"/>
        </authorList>
    </citation>
    <scope>IDENTIFICATION</scope>
</reference>
<dbReference type="InterPro" id="IPR056193">
    <property type="entry name" value="bHLH_NCOA1-3"/>
</dbReference>
<evidence type="ECO:0000313" key="12">
    <source>
        <dbReference type="Proteomes" id="UP001501920"/>
    </source>
</evidence>
<dbReference type="GO" id="GO:0016922">
    <property type="term" value="F:nuclear receptor binding"/>
    <property type="evidence" value="ECO:0007669"/>
    <property type="project" value="InterPro"/>
</dbReference>
<evidence type="ECO:0000259" key="9">
    <source>
        <dbReference type="PROSITE" id="PS50112"/>
    </source>
</evidence>
<feature type="compositionally biased region" description="Low complexity" evidence="8">
    <location>
        <begin position="1130"/>
        <end position="1150"/>
    </location>
</feature>
<feature type="compositionally biased region" description="Low complexity" evidence="8">
    <location>
        <begin position="515"/>
        <end position="524"/>
    </location>
</feature>
<gene>
    <name evidence="11" type="primary">NCOA1</name>
</gene>
<dbReference type="Pfam" id="PF23172">
    <property type="entry name" value="bHLH_NCOA"/>
    <property type="match status" value="1"/>
</dbReference>
<dbReference type="PROSITE" id="PS50888">
    <property type="entry name" value="BHLH"/>
    <property type="match status" value="1"/>
</dbReference>
<dbReference type="InterPro" id="IPR037077">
    <property type="entry name" value="Nuc_rcpt_coact_Ncoa_int_sf"/>
</dbReference>
<dbReference type="InterPro" id="IPR017426">
    <property type="entry name" value="Nuclear_rcpt_coactivator"/>
</dbReference>
<evidence type="ECO:0008006" key="13">
    <source>
        <dbReference type="Google" id="ProtNLM"/>
    </source>
</evidence>
<dbReference type="SUPFAM" id="SSF47459">
    <property type="entry name" value="HLH, helix-loop-helix DNA-binding domain"/>
    <property type="match status" value="1"/>
</dbReference>
<evidence type="ECO:0000256" key="2">
    <source>
        <dbReference type="ARBA" id="ARBA00009933"/>
    </source>
</evidence>
<dbReference type="InterPro" id="IPR036638">
    <property type="entry name" value="HLH_DNA-bd_sf"/>
</dbReference>
<feature type="compositionally biased region" description="Low complexity" evidence="8">
    <location>
        <begin position="1292"/>
        <end position="1306"/>
    </location>
</feature>
<dbReference type="Ensembl" id="ENSPNAT00000049016.1">
    <property type="protein sequence ID" value="ENSPNAP00000072754.1"/>
    <property type="gene ID" value="ENSPNAG00000028232.2"/>
</dbReference>
<dbReference type="InterPro" id="IPR000014">
    <property type="entry name" value="PAS"/>
</dbReference>
<keyword evidence="12" id="KW-1185">Reference proteome</keyword>
<dbReference type="InterPro" id="IPR010011">
    <property type="entry name" value="NCO_DUF1518"/>
</dbReference>
<dbReference type="InterPro" id="IPR028819">
    <property type="entry name" value="NCOA1_bHLH"/>
</dbReference>
<keyword evidence="4" id="KW-0805">Transcription regulation</keyword>
<keyword evidence="7" id="KW-0539">Nucleus</keyword>
<proteinExistence type="inferred from homology"/>
<keyword evidence="5" id="KW-0010">Activator</keyword>
<dbReference type="Pfam" id="PF08815">
    <property type="entry name" value="Nuc_rec_co-act"/>
    <property type="match status" value="1"/>
</dbReference>
<dbReference type="SUPFAM" id="SSF69125">
    <property type="entry name" value="Nuclear receptor coactivator interlocking domain"/>
    <property type="match status" value="1"/>
</dbReference>
<reference evidence="11" key="2">
    <citation type="submission" date="2025-08" db="UniProtKB">
        <authorList>
            <consortium name="Ensembl"/>
        </authorList>
    </citation>
    <scope>IDENTIFICATION</scope>
</reference>
<dbReference type="GeneTree" id="ENSGT00950000183021"/>
<dbReference type="FunFam" id="3.30.450.20:FF:000007">
    <property type="entry name" value="Nuclear receptor coactivator"/>
    <property type="match status" value="1"/>
</dbReference>
<feature type="region of interest" description="Disordered" evidence="8">
    <location>
        <begin position="1"/>
        <end position="33"/>
    </location>
</feature>
<dbReference type="CDD" id="cd00130">
    <property type="entry name" value="PAS"/>
    <property type="match status" value="1"/>
</dbReference>
<feature type="compositionally biased region" description="Polar residues" evidence="8">
    <location>
        <begin position="1163"/>
        <end position="1172"/>
    </location>
</feature>
<dbReference type="SMART" id="SM00091">
    <property type="entry name" value="PAS"/>
    <property type="match status" value="2"/>
</dbReference>
<dbReference type="PANTHER" id="PTHR10684">
    <property type="entry name" value="NUCLEAR RECEPTOR COACTIVATOR"/>
    <property type="match status" value="1"/>
</dbReference>
<dbReference type="Gene3D" id="6.10.140.410">
    <property type="match status" value="1"/>
</dbReference>